<evidence type="ECO:0000313" key="4">
    <source>
        <dbReference type="EMBL" id="RFM28800.1"/>
    </source>
</evidence>
<keyword evidence="1 2" id="KW-0597">Phosphoprotein</keyword>
<dbReference type="InterPro" id="IPR050595">
    <property type="entry name" value="Bact_response_regulator"/>
</dbReference>
<dbReference type="RefSeq" id="WP_116846789.1">
    <property type="nucleotide sequence ID" value="NZ_QTJU01000002.1"/>
</dbReference>
<dbReference type="AlphaFoldDB" id="A0A3E1NLI2"/>
<reference evidence="4 5" key="1">
    <citation type="submission" date="2018-08" db="EMBL/GenBank/DDBJ databases">
        <title>Chitinophagaceae sp. K23C18032701, a novel bacterium isolated from forest soil.</title>
        <authorList>
            <person name="Wang C."/>
        </authorList>
    </citation>
    <scope>NUCLEOTIDE SEQUENCE [LARGE SCALE GENOMIC DNA]</scope>
    <source>
        <strain evidence="4 5">K23C18032701</strain>
    </source>
</reference>
<dbReference type="PANTHER" id="PTHR44591">
    <property type="entry name" value="STRESS RESPONSE REGULATOR PROTEIN 1"/>
    <property type="match status" value="1"/>
</dbReference>
<sequence length="127" mass="14847">MKLVFIVDDDPTYHMVAKMLLQQEQQPFQILSFFNGEEALQHLQQQKQLPDIMLLDLDMPVMNGWELLEAFLQLPQTGEQFPSIFVISSSCHETTKARFSKYPFVRNTYTKPLTRQIANEIFTQYAS</sequence>
<proteinExistence type="predicted"/>
<dbReference type="Proteomes" id="UP000261284">
    <property type="component" value="Unassembled WGS sequence"/>
</dbReference>
<evidence type="ECO:0000256" key="2">
    <source>
        <dbReference type="PROSITE-ProRule" id="PRU00169"/>
    </source>
</evidence>
<accession>A0A3E1NLI2</accession>
<protein>
    <submittedName>
        <fullName evidence="4">Response regulator</fullName>
    </submittedName>
</protein>
<dbReference type="EMBL" id="QTJU01000002">
    <property type="protein sequence ID" value="RFM28800.1"/>
    <property type="molecule type" value="Genomic_DNA"/>
</dbReference>
<name>A0A3E1NLI2_9BACT</name>
<evidence type="ECO:0000259" key="3">
    <source>
        <dbReference type="PROSITE" id="PS50110"/>
    </source>
</evidence>
<dbReference type="SUPFAM" id="SSF52172">
    <property type="entry name" value="CheY-like"/>
    <property type="match status" value="1"/>
</dbReference>
<feature type="domain" description="Response regulatory" evidence="3">
    <location>
        <begin position="3"/>
        <end position="126"/>
    </location>
</feature>
<evidence type="ECO:0000256" key="1">
    <source>
        <dbReference type="ARBA" id="ARBA00022553"/>
    </source>
</evidence>
<dbReference type="PROSITE" id="PS50110">
    <property type="entry name" value="RESPONSE_REGULATORY"/>
    <property type="match status" value="1"/>
</dbReference>
<dbReference type="Pfam" id="PF00072">
    <property type="entry name" value="Response_reg"/>
    <property type="match status" value="1"/>
</dbReference>
<dbReference type="InterPro" id="IPR011006">
    <property type="entry name" value="CheY-like_superfamily"/>
</dbReference>
<feature type="modified residue" description="4-aspartylphosphate" evidence="2">
    <location>
        <position position="56"/>
    </location>
</feature>
<dbReference type="Gene3D" id="3.40.50.2300">
    <property type="match status" value="1"/>
</dbReference>
<evidence type="ECO:0000313" key="5">
    <source>
        <dbReference type="Proteomes" id="UP000261284"/>
    </source>
</evidence>
<organism evidence="4 5">
    <name type="scientific">Deminuibacter soli</name>
    <dbReference type="NCBI Taxonomy" id="2291815"/>
    <lineage>
        <taxon>Bacteria</taxon>
        <taxon>Pseudomonadati</taxon>
        <taxon>Bacteroidota</taxon>
        <taxon>Chitinophagia</taxon>
        <taxon>Chitinophagales</taxon>
        <taxon>Chitinophagaceae</taxon>
        <taxon>Deminuibacter</taxon>
    </lineage>
</organism>
<dbReference type="InterPro" id="IPR001789">
    <property type="entry name" value="Sig_transdc_resp-reg_receiver"/>
</dbReference>
<dbReference type="GO" id="GO:0000160">
    <property type="term" value="P:phosphorelay signal transduction system"/>
    <property type="evidence" value="ECO:0007669"/>
    <property type="project" value="InterPro"/>
</dbReference>
<comment type="caution">
    <text evidence="4">The sequence shown here is derived from an EMBL/GenBank/DDBJ whole genome shotgun (WGS) entry which is preliminary data.</text>
</comment>
<dbReference type="CDD" id="cd00156">
    <property type="entry name" value="REC"/>
    <property type="match status" value="1"/>
</dbReference>
<keyword evidence="5" id="KW-1185">Reference proteome</keyword>
<gene>
    <name evidence="4" type="ORF">DXN05_08480</name>
</gene>
<dbReference type="SMART" id="SM00448">
    <property type="entry name" value="REC"/>
    <property type="match status" value="1"/>
</dbReference>
<dbReference type="PANTHER" id="PTHR44591:SF3">
    <property type="entry name" value="RESPONSE REGULATORY DOMAIN-CONTAINING PROTEIN"/>
    <property type="match status" value="1"/>
</dbReference>
<dbReference type="OrthoDB" id="1121174at2"/>